<keyword evidence="1" id="KW-0175">Coiled coil</keyword>
<comment type="caution">
    <text evidence="2">The sequence shown here is derived from an EMBL/GenBank/DDBJ whole genome shotgun (WGS) entry which is preliminary data.</text>
</comment>
<dbReference type="Proteomes" id="UP000187209">
    <property type="component" value="Unassembled WGS sequence"/>
</dbReference>
<dbReference type="EMBL" id="MPUH01000707">
    <property type="protein sequence ID" value="OMJ75152.1"/>
    <property type="molecule type" value="Genomic_DNA"/>
</dbReference>
<keyword evidence="3" id="KW-1185">Reference proteome</keyword>
<sequence length="512" mass="60087">MISFSDIFSGPATVRWKRTSMSSSRNSFSIASTRRIRQMVSSQNASRFVNLLDASTNDTARVSKGEDLKEVSSQLGFLRKHYDINKTINSLRVKTANFKAFDLQSVQENIQRLSQTSDKSQNRVKILEKEIEDMKKQQEASELDTLVYKQILERMRQTRIHLDMKNLKLNKYLKTHEQHLSEEFNKQRRVREARIQTKLAVKNLEKFISRETREKTDELQFIEKDVKQKKESNMKREERLRRQVEISEAAADEDRNLRAMQLREGLLLHMLWYLWLQKRLRTDMQKFSKLEAAFDNVKKATGMHQPEEIIEKVLTHESGFTEILENINYTRTRILEYNAKNREMEEKLSMLNMIKTENINPAKTLELEVNKKTREIEYDKERMIKVLGVYKNVVNWAKKNNSAFGLYLEPPPVMPKHRRPTYKESKGELLGRITELKVKILRILSPFRQNKNLVLKVESDVRVGIEKAYEASNKFKGHILDEDSDQNIIKSLVSFGEASDNSIRKVNIKGKA</sequence>
<dbReference type="AlphaFoldDB" id="A0A1R2BEG7"/>
<reference evidence="2 3" key="1">
    <citation type="submission" date="2016-11" db="EMBL/GenBank/DDBJ databases">
        <title>The macronuclear genome of Stentor coeruleus: a giant cell with tiny introns.</title>
        <authorList>
            <person name="Slabodnick M."/>
            <person name="Ruby J.G."/>
            <person name="Reiff S.B."/>
            <person name="Swart E.C."/>
            <person name="Gosai S."/>
            <person name="Prabakaran S."/>
            <person name="Witkowska E."/>
            <person name="Larue G.E."/>
            <person name="Fisher S."/>
            <person name="Freeman R.M."/>
            <person name="Gunawardena J."/>
            <person name="Chu W."/>
            <person name="Stover N.A."/>
            <person name="Gregory B.D."/>
            <person name="Nowacki M."/>
            <person name="Derisi J."/>
            <person name="Roy S.W."/>
            <person name="Marshall W.F."/>
            <person name="Sood P."/>
        </authorList>
    </citation>
    <scope>NUCLEOTIDE SEQUENCE [LARGE SCALE GENOMIC DNA]</scope>
    <source>
        <strain evidence="2">WM001</strain>
    </source>
</reference>
<evidence type="ECO:0000313" key="2">
    <source>
        <dbReference type="EMBL" id="OMJ75152.1"/>
    </source>
</evidence>
<name>A0A1R2BEG7_9CILI</name>
<organism evidence="2 3">
    <name type="scientific">Stentor coeruleus</name>
    <dbReference type="NCBI Taxonomy" id="5963"/>
    <lineage>
        <taxon>Eukaryota</taxon>
        <taxon>Sar</taxon>
        <taxon>Alveolata</taxon>
        <taxon>Ciliophora</taxon>
        <taxon>Postciliodesmatophora</taxon>
        <taxon>Heterotrichea</taxon>
        <taxon>Heterotrichida</taxon>
        <taxon>Stentoridae</taxon>
        <taxon>Stentor</taxon>
    </lineage>
</organism>
<gene>
    <name evidence="2" type="ORF">SteCoe_25773</name>
</gene>
<proteinExistence type="predicted"/>
<feature type="coiled-coil region" evidence="1">
    <location>
        <begin position="103"/>
        <end position="144"/>
    </location>
</feature>
<protein>
    <submittedName>
        <fullName evidence="2">Uncharacterized protein</fullName>
    </submittedName>
</protein>
<dbReference type="OrthoDB" id="312721at2759"/>
<accession>A0A1R2BEG7</accession>
<evidence type="ECO:0000313" key="3">
    <source>
        <dbReference type="Proteomes" id="UP000187209"/>
    </source>
</evidence>
<evidence type="ECO:0000256" key="1">
    <source>
        <dbReference type="SAM" id="Coils"/>
    </source>
</evidence>